<proteinExistence type="predicted"/>
<protein>
    <submittedName>
        <fullName evidence="2">Uncharacterized protein</fullName>
    </submittedName>
</protein>
<reference evidence="2" key="2">
    <citation type="journal article" date="2015" name="Data Brief">
        <title>Shoot transcriptome of the giant reed, Arundo donax.</title>
        <authorList>
            <person name="Barrero R.A."/>
            <person name="Guerrero F.D."/>
            <person name="Moolhuijzen P."/>
            <person name="Goolsby J.A."/>
            <person name="Tidwell J."/>
            <person name="Bellgard S.E."/>
            <person name="Bellgard M.I."/>
        </authorList>
    </citation>
    <scope>NUCLEOTIDE SEQUENCE</scope>
    <source>
        <tissue evidence="2">Shoot tissue taken approximately 20 cm above the soil surface</tissue>
    </source>
</reference>
<reference evidence="2" key="1">
    <citation type="submission" date="2014-09" db="EMBL/GenBank/DDBJ databases">
        <authorList>
            <person name="Magalhaes I.L.F."/>
            <person name="Oliveira U."/>
            <person name="Santos F.R."/>
            <person name="Vidigal T.H.D.A."/>
            <person name="Brescovit A.D."/>
            <person name="Santos A.J."/>
        </authorList>
    </citation>
    <scope>NUCLEOTIDE SEQUENCE</scope>
    <source>
        <tissue evidence="2">Shoot tissue taken approximately 20 cm above the soil surface</tissue>
    </source>
</reference>
<dbReference type="AlphaFoldDB" id="A0A0A9FR23"/>
<feature type="compositionally biased region" description="Low complexity" evidence="1">
    <location>
        <begin position="42"/>
        <end position="54"/>
    </location>
</feature>
<feature type="compositionally biased region" description="Basic residues" evidence="1">
    <location>
        <begin position="55"/>
        <end position="67"/>
    </location>
</feature>
<sequence length="67" mass="7698">MLWSDLSSALKRNMARHSAFFASRATYHVDLLLEWGPRPRSRGTARQGQRSRGGAARRRRRACSRRG</sequence>
<feature type="region of interest" description="Disordered" evidence="1">
    <location>
        <begin position="37"/>
        <end position="67"/>
    </location>
</feature>
<organism evidence="2">
    <name type="scientific">Arundo donax</name>
    <name type="common">Giant reed</name>
    <name type="synonym">Donax arundinaceus</name>
    <dbReference type="NCBI Taxonomy" id="35708"/>
    <lineage>
        <taxon>Eukaryota</taxon>
        <taxon>Viridiplantae</taxon>
        <taxon>Streptophyta</taxon>
        <taxon>Embryophyta</taxon>
        <taxon>Tracheophyta</taxon>
        <taxon>Spermatophyta</taxon>
        <taxon>Magnoliopsida</taxon>
        <taxon>Liliopsida</taxon>
        <taxon>Poales</taxon>
        <taxon>Poaceae</taxon>
        <taxon>PACMAD clade</taxon>
        <taxon>Arundinoideae</taxon>
        <taxon>Arundineae</taxon>
        <taxon>Arundo</taxon>
    </lineage>
</organism>
<dbReference type="EMBL" id="GBRH01185125">
    <property type="protein sequence ID" value="JAE12771.1"/>
    <property type="molecule type" value="Transcribed_RNA"/>
</dbReference>
<evidence type="ECO:0000256" key="1">
    <source>
        <dbReference type="SAM" id="MobiDB-lite"/>
    </source>
</evidence>
<name>A0A0A9FR23_ARUDO</name>
<accession>A0A0A9FR23</accession>
<evidence type="ECO:0000313" key="2">
    <source>
        <dbReference type="EMBL" id="JAE12771.1"/>
    </source>
</evidence>